<dbReference type="InterPro" id="IPR011250">
    <property type="entry name" value="OMP/PagP_B-barrel"/>
</dbReference>
<evidence type="ECO:0000259" key="7">
    <source>
        <dbReference type="Pfam" id="PF13505"/>
    </source>
</evidence>
<dbReference type="PANTHER" id="PTHR34001:SF3">
    <property type="entry name" value="BLL7405 PROTEIN"/>
    <property type="match status" value="1"/>
</dbReference>
<evidence type="ECO:0000256" key="2">
    <source>
        <dbReference type="ARBA" id="ARBA00022729"/>
    </source>
</evidence>
<evidence type="ECO:0000256" key="4">
    <source>
        <dbReference type="ARBA" id="ARBA00023237"/>
    </source>
</evidence>
<dbReference type="PANTHER" id="PTHR34001">
    <property type="entry name" value="BLL7405 PROTEIN"/>
    <property type="match status" value="1"/>
</dbReference>
<evidence type="ECO:0000256" key="6">
    <source>
        <dbReference type="SAM" id="SignalP"/>
    </source>
</evidence>
<comment type="caution">
    <text evidence="8">The sequence shown here is derived from an EMBL/GenBank/DDBJ whole genome shotgun (WGS) entry which is preliminary data.</text>
</comment>
<proteinExistence type="inferred from homology"/>
<dbReference type="Gene3D" id="2.40.160.20">
    <property type="match status" value="1"/>
</dbReference>
<evidence type="ECO:0000256" key="5">
    <source>
        <dbReference type="ARBA" id="ARBA00038306"/>
    </source>
</evidence>
<name>A0A1W9I4P5_9HYPH</name>
<dbReference type="InterPro" id="IPR027385">
    <property type="entry name" value="Beta-barrel_OMP"/>
</dbReference>
<dbReference type="AlphaFoldDB" id="A0A1W9I4P5"/>
<keyword evidence="4" id="KW-0998">Cell outer membrane</keyword>
<dbReference type="STRING" id="1827387.A4S15_03625"/>
<feature type="signal peptide" evidence="6">
    <location>
        <begin position="1"/>
        <end position="20"/>
    </location>
</feature>
<evidence type="ECO:0000256" key="3">
    <source>
        <dbReference type="ARBA" id="ARBA00023136"/>
    </source>
</evidence>
<evidence type="ECO:0000313" key="8">
    <source>
        <dbReference type="EMBL" id="OQW54696.1"/>
    </source>
</evidence>
<organism evidence="8 9">
    <name type="scientific">Candidatus Raskinella chloraquaticus</name>
    <dbReference type="NCBI Taxonomy" id="1951219"/>
    <lineage>
        <taxon>Bacteria</taxon>
        <taxon>Pseudomonadati</taxon>
        <taxon>Pseudomonadota</taxon>
        <taxon>Alphaproteobacteria</taxon>
        <taxon>Hyphomicrobiales</taxon>
        <taxon>Phreatobacteraceae</taxon>
        <taxon>Candidatus Raskinella</taxon>
    </lineage>
</organism>
<dbReference type="GO" id="GO:0009279">
    <property type="term" value="C:cell outer membrane"/>
    <property type="evidence" value="ECO:0007669"/>
    <property type="project" value="UniProtKB-SubCell"/>
</dbReference>
<dbReference type="InterPro" id="IPR051692">
    <property type="entry name" value="OMP-like"/>
</dbReference>
<evidence type="ECO:0000313" key="9">
    <source>
        <dbReference type="Proteomes" id="UP000192872"/>
    </source>
</evidence>
<evidence type="ECO:0000256" key="1">
    <source>
        <dbReference type="ARBA" id="ARBA00004442"/>
    </source>
</evidence>
<dbReference type="Proteomes" id="UP000192872">
    <property type="component" value="Unassembled WGS sequence"/>
</dbReference>
<dbReference type="SUPFAM" id="SSF56925">
    <property type="entry name" value="OMPA-like"/>
    <property type="match status" value="1"/>
</dbReference>
<dbReference type="Pfam" id="PF13505">
    <property type="entry name" value="OMP_b-brl"/>
    <property type="match status" value="1"/>
</dbReference>
<keyword evidence="2 6" id="KW-0732">Signal</keyword>
<comment type="similarity">
    <text evidence="5">Belongs to the Omp25/RopB family.</text>
</comment>
<gene>
    <name evidence="8" type="ORF">A4S15_03625</name>
</gene>
<feature type="chain" id="PRO_5012439147" description="Outer membrane protein beta-barrel domain-containing protein" evidence="6">
    <location>
        <begin position="21"/>
        <end position="220"/>
    </location>
</feature>
<keyword evidence="3" id="KW-0472">Membrane</keyword>
<sequence>MLLIVLLVLSADAASRRALAQFTTSEGQFSPRVPILTDWNGPYFGVAAGLSAASVSGISSLASITNTQSRNGVQGSVIAGANLQLGPVVVGAEGDVTLQDIRSVRNEIAGVFATKVDWSATLRGRLGIPFGNFLAYGTAGLALTNIGVRYQGVGNDSQLLKGWVAGVGLEAAIFGGWRLRGEYLFSQADSNRFSFGSGPTYNADSGTHTLRAALVVRFGN</sequence>
<accession>A0A1W9I4P5</accession>
<reference evidence="8 9" key="1">
    <citation type="journal article" date="2017" name="Water Res.">
        <title>Comammox in drinking water systems.</title>
        <authorList>
            <person name="Wang Y."/>
            <person name="Ma L."/>
            <person name="Mao Y."/>
            <person name="Jiang X."/>
            <person name="Xia Y."/>
            <person name="Yu K."/>
            <person name="Li B."/>
            <person name="Zhang T."/>
        </authorList>
    </citation>
    <scope>NUCLEOTIDE SEQUENCE [LARGE SCALE GENOMIC DNA]</scope>
    <source>
        <strain evidence="8">SG_bin8</strain>
    </source>
</reference>
<comment type="subcellular location">
    <subcellularLocation>
        <location evidence="1">Cell outer membrane</location>
    </subcellularLocation>
</comment>
<feature type="domain" description="Outer membrane protein beta-barrel" evidence="7">
    <location>
        <begin position="37"/>
        <end position="218"/>
    </location>
</feature>
<protein>
    <recommendedName>
        <fullName evidence="7">Outer membrane protein beta-barrel domain-containing protein</fullName>
    </recommendedName>
</protein>
<dbReference type="EMBL" id="LWDL01000001">
    <property type="protein sequence ID" value="OQW54696.1"/>
    <property type="molecule type" value="Genomic_DNA"/>
</dbReference>